<dbReference type="Proteomes" id="UP000183200">
    <property type="component" value="Unassembled WGS sequence"/>
</dbReference>
<sequence length="502" mass="57628">MDKKYDFTIENFTRIINSDSVPAHDRNGLDLEFGNAEITIKKPYIDTEGQTMGNSIFIWQDNGLCISIRIEAGFLFTFYRETEKESFKTLEAASPDVIKEFAWQTWTGIVNYIDDADAGGITFHDFQKQFGIYAIPYDLERLFKFEKEYGGGIYADGFCLNLIDNTGLETYSEEESFLNSFIEFATATAGGSTYAIWVINENLEKCPVVVFGDEGGIHLVAKNTADLVRLLSYDVEISVDWKSAYFYKDEEQDDQSEHREAFWAWSKANLGLEPIQTDEEAAVIIKEANDQFADSLYDFLIKYNIDVEEGFEALREHRSFEAFEKNFRGKEIPQELISLYAFQENHANYSQYFLLRGYDLSVLKTWNQSDTFISAVIPFARATSFGALYALWDEGVGKETKDMPVIVLDEENGIDIVAENVLQLLRLLTYDIEPVLDGECIRLSNDRDSYALSNNMDAYVTWLSDNFKIAPVEEPFEEIIDPAQEKFSDAFWYWEKETTDKA</sequence>
<evidence type="ECO:0000313" key="1">
    <source>
        <dbReference type="EMBL" id="SDM67174.1"/>
    </source>
</evidence>
<gene>
    <name evidence="1" type="ORF">SAMN05421820_104385</name>
</gene>
<accession>A0A1G9V4P6</accession>
<dbReference type="RefSeq" id="WP_074607739.1">
    <property type="nucleotide sequence ID" value="NZ_FNGY01000004.1"/>
</dbReference>
<dbReference type="OrthoDB" id="9179578at2"/>
<protein>
    <submittedName>
        <fullName evidence="1">Uncharacterized protein</fullName>
    </submittedName>
</protein>
<name>A0A1G9V4P6_9SPHI</name>
<evidence type="ECO:0000313" key="2">
    <source>
        <dbReference type="Proteomes" id="UP000183200"/>
    </source>
</evidence>
<reference evidence="2" key="1">
    <citation type="submission" date="2016-10" db="EMBL/GenBank/DDBJ databases">
        <authorList>
            <person name="Varghese N."/>
            <person name="Submissions S."/>
        </authorList>
    </citation>
    <scope>NUCLEOTIDE SEQUENCE [LARGE SCALE GENOMIC DNA]</scope>
    <source>
        <strain evidence="2">DSM 19110</strain>
    </source>
</reference>
<organism evidence="1 2">
    <name type="scientific">Pedobacter steynii</name>
    <dbReference type="NCBI Taxonomy" id="430522"/>
    <lineage>
        <taxon>Bacteria</taxon>
        <taxon>Pseudomonadati</taxon>
        <taxon>Bacteroidota</taxon>
        <taxon>Sphingobacteriia</taxon>
        <taxon>Sphingobacteriales</taxon>
        <taxon>Sphingobacteriaceae</taxon>
        <taxon>Pedobacter</taxon>
    </lineage>
</organism>
<proteinExistence type="predicted"/>
<dbReference type="AlphaFoldDB" id="A0A1G9V4P6"/>
<keyword evidence="2" id="KW-1185">Reference proteome</keyword>
<dbReference type="EMBL" id="FNGY01000004">
    <property type="protein sequence ID" value="SDM67174.1"/>
    <property type="molecule type" value="Genomic_DNA"/>
</dbReference>